<feature type="coiled-coil region" evidence="1">
    <location>
        <begin position="50"/>
        <end position="77"/>
    </location>
</feature>
<protein>
    <submittedName>
        <fullName evidence="2">Uncharacterized protein</fullName>
    </submittedName>
</protein>
<reference evidence="2 3" key="1">
    <citation type="submission" date="2024-01" db="EMBL/GenBank/DDBJ databases">
        <title>The genomes of 5 underutilized Papilionoideae crops provide insights into root nodulation and disease resistance.</title>
        <authorList>
            <person name="Yuan L."/>
        </authorList>
    </citation>
    <scope>NUCLEOTIDE SEQUENCE [LARGE SCALE GENOMIC DNA]</scope>
    <source>
        <strain evidence="2">LY-2023</strain>
        <tissue evidence="2">Leaf</tissue>
    </source>
</reference>
<name>A0AAN9JL59_CLITE</name>
<organism evidence="2 3">
    <name type="scientific">Clitoria ternatea</name>
    <name type="common">Butterfly pea</name>
    <dbReference type="NCBI Taxonomy" id="43366"/>
    <lineage>
        <taxon>Eukaryota</taxon>
        <taxon>Viridiplantae</taxon>
        <taxon>Streptophyta</taxon>
        <taxon>Embryophyta</taxon>
        <taxon>Tracheophyta</taxon>
        <taxon>Spermatophyta</taxon>
        <taxon>Magnoliopsida</taxon>
        <taxon>eudicotyledons</taxon>
        <taxon>Gunneridae</taxon>
        <taxon>Pentapetalae</taxon>
        <taxon>rosids</taxon>
        <taxon>fabids</taxon>
        <taxon>Fabales</taxon>
        <taxon>Fabaceae</taxon>
        <taxon>Papilionoideae</taxon>
        <taxon>50 kb inversion clade</taxon>
        <taxon>NPAAA clade</taxon>
        <taxon>indigoferoid/millettioid clade</taxon>
        <taxon>Phaseoleae</taxon>
        <taxon>Clitoria</taxon>
    </lineage>
</organism>
<gene>
    <name evidence="2" type="ORF">RJT34_10956</name>
</gene>
<dbReference type="EMBL" id="JAYKXN010000003">
    <property type="protein sequence ID" value="KAK7300121.1"/>
    <property type="molecule type" value="Genomic_DNA"/>
</dbReference>
<proteinExistence type="predicted"/>
<dbReference type="Proteomes" id="UP001359559">
    <property type="component" value="Unassembled WGS sequence"/>
</dbReference>
<keyword evidence="1" id="KW-0175">Coiled coil</keyword>
<sequence>MKPWKPWKVYDQKMEPHQRRKMGRYGFPRRIVYDNNEVKKTLYGWKQLEIEKQVQQRVEIENQRKKARLQLEQMKNTTGFQDNFEALRDFYNLIGSNSTKGP</sequence>
<comment type="caution">
    <text evidence="2">The sequence shown here is derived from an EMBL/GenBank/DDBJ whole genome shotgun (WGS) entry which is preliminary data.</text>
</comment>
<dbReference type="AlphaFoldDB" id="A0AAN9JL59"/>
<accession>A0AAN9JL59</accession>
<evidence type="ECO:0000313" key="2">
    <source>
        <dbReference type="EMBL" id="KAK7300121.1"/>
    </source>
</evidence>
<evidence type="ECO:0000256" key="1">
    <source>
        <dbReference type="SAM" id="Coils"/>
    </source>
</evidence>
<evidence type="ECO:0000313" key="3">
    <source>
        <dbReference type="Proteomes" id="UP001359559"/>
    </source>
</evidence>
<keyword evidence="3" id="KW-1185">Reference proteome</keyword>